<evidence type="ECO:0000256" key="2">
    <source>
        <dbReference type="ARBA" id="ARBA00022679"/>
    </source>
</evidence>
<dbReference type="KEGG" id="rcu:8287863"/>
<evidence type="ECO:0000313" key="5">
    <source>
        <dbReference type="Proteomes" id="UP000008311"/>
    </source>
</evidence>
<protein>
    <submittedName>
        <fullName evidence="4">3'-N-debenzoyl-2'-deoxytaxol N-benzoyltransferase, putative</fullName>
        <ecNumber evidence="4">2.3.1.150</ecNumber>
    </submittedName>
</protein>
<comment type="similarity">
    <text evidence="1">Belongs to the plant acyltransferase family.</text>
</comment>
<evidence type="ECO:0000313" key="4">
    <source>
        <dbReference type="EMBL" id="EEF28651.1"/>
    </source>
</evidence>
<evidence type="ECO:0000256" key="1">
    <source>
        <dbReference type="ARBA" id="ARBA00009861"/>
    </source>
</evidence>
<evidence type="ECO:0000256" key="3">
    <source>
        <dbReference type="ARBA" id="ARBA00023315"/>
    </source>
</evidence>
<keyword evidence="3 4" id="KW-0012">Acyltransferase</keyword>
<dbReference type="EC" id="2.3.1.150" evidence="4"/>
<dbReference type="PANTHER" id="PTHR31623:SF79">
    <property type="entry name" value="SALUTARIDINOL 7-O-ACETYLTRANSFERASE"/>
    <property type="match status" value="1"/>
</dbReference>
<dbReference type="AlphaFoldDB" id="B9T663"/>
<dbReference type="InParanoid" id="B9T663"/>
<name>B9T663_RICCO</name>
<sequence length="433" mass="47874">MAMKVEIISREMIKPSSPTPAHLKHFKICLLDELAPPSYVPIFLLYSSAEFGNCFADKLKKSLSDTLARYYPFSGKLKGNLSVDCNDDGALFLEAKVNIAASEIVRDPETSMLYKLFPFDPYRGTADGATVDGETLITGVQVNVFECGGVGIGVCVSHKIADGATMASFLNAWAATATGIDQTAAPSLDSALLFPPKGVDIIKQRDMIRDEKIVTRRFEFEGKNLANLKANIANDISPTRVEAVTTLIWKAAMEVTRLNTGKDLIPPSIVTHLVNIRDRMNPPLPRHSVGNLWRLSLAPYVDVKKELELQELVRILRKSIRGIDSEYLTKLQGDDGLAKALEPLKELRQLALRGEGVEVYTFSSWARFPLYEINFGWGMPIKVCTITVPVRNSVILMGTKSGDGIEAWVTLTEKDMAKFECSQELLQFVSARI</sequence>
<reference evidence="5" key="1">
    <citation type="journal article" date="2010" name="Nat. Biotechnol.">
        <title>Draft genome sequence of the oilseed species Ricinus communis.</title>
        <authorList>
            <person name="Chan A.P."/>
            <person name="Crabtree J."/>
            <person name="Zhao Q."/>
            <person name="Lorenzi H."/>
            <person name="Orvis J."/>
            <person name="Puiu D."/>
            <person name="Melake-Berhan A."/>
            <person name="Jones K.M."/>
            <person name="Redman J."/>
            <person name="Chen G."/>
            <person name="Cahoon E.B."/>
            <person name="Gedil M."/>
            <person name="Stanke M."/>
            <person name="Haas B.J."/>
            <person name="Wortman J.R."/>
            <person name="Fraser-Liggett C.M."/>
            <person name="Ravel J."/>
            <person name="Rabinowicz P.D."/>
        </authorList>
    </citation>
    <scope>NUCLEOTIDE SEQUENCE [LARGE SCALE GENOMIC DNA]</scope>
    <source>
        <strain evidence="5">cv. Hale</strain>
    </source>
</reference>
<dbReference type="InterPro" id="IPR023213">
    <property type="entry name" value="CAT-like_dom_sf"/>
</dbReference>
<organism evidence="4 5">
    <name type="scientific">Ricinus communis</name>
    <name type="common">Castor bean</name>
    <dbReference type="NCBI Taxonomy" id="3988"/>
    <lineage>
        <taxon>Eukaryota</taxon>
        <taxon>Viridiplantae</taxon>
        <taxon>Streptophyta</taxon>
        <taxon>Embryophyta</taxon>
        <taxon>Tracheophyta</taxon>
        <taxon>Spermatophyta</taxon>
        <taxon>Magnoliopsida</taxon>
        <taxon>eudicotyledons</taxon>
        <taxon>Gunneridae</taxon>
        <taxon>Pentapetalae</taxon>
        <taxon>rosids</taxon>
        <taxon>fabids</taxon>
        <taxon>Malpighiales</taxon>
        <taxon>Euphorbiaceae</taxon>
        <taxon>Acalyphoideae</taxon>
        <taxon>Acalypheae</taxon>
        <taxon>Ricinus</taxon>
    </lineage>
</organism>
<accession>B9T663</accession>
<dbReference type="Pfam" id="PF02458">
    <property type="entry name" value="Transferase"/>
    <property type="match status" value="1"/>
</dbReference>
<dbReference type="PANTHER" id="PTHR31623">
    <property type="entry name" value="F21J9.9"/>
    <property type="match status" value="1"/>
</dbReference>
<dbReference type="EMBL" id="EQ974580">
    <property type="protein sequence ID" value="EEF28651.1"/>
    <property type="molecule type" value="Genomic_DNA"/>
</dbReference>
<dbReference type="Gene3D" id="3.30.559.10">
    <property type="entry name" value="Chloramphenicol acetyltransferase-like domain"/>
    <property type="match status" value="2"/>
</dbReference>
<dbReference type="GO" id="GO:0047180">
    <property type="term" value="F:salutaridinol 7-O-acetyltransferase activity"/>
    <property type="evidence" value="ECO:0007669"/>
    <property type="project" value="UniProtKB-EC"/>
</dbReference>
<keyword evidence="5" id="KW-1185">Reference proteome</keyword>
<dbReference type="OrthoDB" id="671439at2759"/>
<keyword evidence="2 4" id="KW-0808">Transferase</keyword>
<proteinExistence type="inferred from homology"/>
<dbReference type="eggNOG" id="ENOG502RKRN">
    <property type="taxonomic scope" value="Eukaryota"/>
</dbReference>
<dbReference type="Proteomes" id="UP000008311">
    <property type="component" value="Unassembled WGS sequence"/>
</dbReference>
<gene>
    <name evidence="4" type="ORF">RCOM_0640170</name>
</gene>